<evidence type="ECO:0000313" key="2">
    <source>
        <dbReference type="Proteomes" id="UP000194499"/>
    </source>
</evidence>
<accession>A0A1Y5Z4J9</accession>
<dbReference type="EMBL" id="FWZB01000029">
    <property type="protein sequence ID" value="SMD78596.1"/>
    <property type="molecule type" value="Genomic_DNA"/>
</dbReference>
<sequence length="79" mass="9278">MPNVDEDEKRTYAIHNSGQNREIWFLIEGDRRNFAHIPYMNWNDFMPINTFIIHNCNTLSINFRMSECNSGSKVLGSLI</sequence>
<dbReference type="Proteomes" id="UP000194499">
    <property type="component" value="Unassembled WGS sequence"/>
</dbReference>
<organism evidence="1 2">
    <name type="scientific">Bacillus pacificus</name>
    <dbReference type="NCBI Taxonomy" id="2026187"/>
    <lineage>
        <taxon>Bacteria</taxon>
        <taxon>Bacillati</taxon>
        <taxon>Bacillota</taxon>
        <taxon>Bacilli</taxon>
        <taxon>Bacillales</taxon>
        <taxon>Bacillaceae</taxon>
        <taxon>Bacillus</taxon>
        <taxon>Bacillus cereus group</taxon>
    </lineage>
</organism>
<name>A0A1Y5Z4J9_9BACI</name>
<dbReference type="AlphaFoldDB" id="A0A1Y5Z4J9"/>
<gene>
    <name evidence="1" type="ORF">BACERE00191_01159</name>
</gene>
<proteinExistence type="predicted"/>
<dbReference type="RefSeq" id="WP_029141045.1">
    <property type="nucleotide sequence ID" value="NZ_CP142003.1"/>
</dbReference>
<evidence type="ECO:0000313" key="1">
    <source>
        <dbReference type="EMBL" id="SMD78596.1"/>
    </source>
</evidence>
<reference evidence="2" key="1">
    <citation type="submission" date="2017-04" db="EMBL/GenBank/DDBJ databases">
        <authorList>
            <person name="Criscuolo A."/>
        </authorList>
    </citation>
    <scope>NUCLEOTIDE SEQUENCE [LARGE SCALE GENOMIC DNA]</scope>
</reference>
<protein>
    <submittedName>
        <fullName evidence="1">Uncharacterized protein</fullName>
    </submittedName>
</protein>